<keyword evidence="3" id="KW-0804">Transcription</keyword>
<dbReference type="AlphaFoldDB" id="A0A9D4WCR4"/>
<feature type="domain" description="NAC" evidence="6">
    <location>
        <begin position="58"/>
        <end position="217"/>
    </location>
</feature>
<feature type="region of interest" description="Disordered" evidence="5">
    <location>
        <begin position="225"/>
        <end position="252"/>
    </location>
</feature>
<evidence type="ECO:0000256" key="1">
    <source>
        <dbReference type="ARBA" id="ARBA00023015"/>
    </source>
</evidence>
<dbReference type="OrthoDB" id="1420323at2759"/>
<proteinExistence type="predicted"/>
<evidence type="ECO:0000256" key="5">
    <source>
        <dbReference type="SAM" id="MobiDB-lite"/>
    </source>
</evidence>
<evidence type="ECO:0000259" key="6">
    <source>
        <dbReference type="PROSITE" id="PS51005"/>
    </source>
</evidence>
<evidence type="ECO:0000313" key="7">
    <source>
        <dbReference type="EMBL" id="KAI5399671.1"/>
    </source>
</evidence>
<evidence type="ECO:0000256" key="3">
    <source>
        <dbReference type="ARBA" id="ARBA00023163"/>
    </source>
</evidence>
<dbReference type="InterPro" id="IPR044799">
    <property type="entry name" value="SOG1-like"/>
</dbReference>
<keyword evidence="2" id="KW-0238">DNA-binding</keyword>
<dbReference type="GO" id="GO:0000976">
    <property type="term" value="F:transcription cis-regulatory region binding"/>
    <property type="evidence" value="ECO:0007669"/>
    <property type="project" value="TreeGrafter"/>
</dbReference>
<organism evidence="7 8">
    <name type="scientific">Pisum sativum</name>
    <name type="common">Garden pea</name>
    <name type="synonym">Lathyrus oleraceus</name>
    <dbReference type="NCBI Taxonomy" id="3888"/>
    <lineage>
        <taxon>Eukaryota</taxon>
        <taxon>Viridiplantae</taxon>
        <taxon>Streptophyta</taxon>
        <taxon>Embryophyta</taxon>
        <taxon>Tracheophyta</taxon>
        <taxon>Spermatophyta</taxon>
        <taxon>Magnoliopsida</taxon>
        <taxon>eudicotyledons</taxon>
        <taxon>Gunneridae</taxon>
        <taxon>Pentapetalae</taxon>
        <taxon>rosids</taxon>
        <taxon>fabids</taxon>
        <taxon>Fabales</taxon>
        <taxon>Fabaceae</taxon>
        <taxon>Papilionoideae</taxon>
        <taxon>50 kb inversion clade</taxon>
        <taxon>NPAAA clade</taxon>
        <taxon>Hologalegina</taxon>
        <taxon>IRL clade</taxon>
        <taxon>Fabeae</taxon>
        <taxon>Lathyrus</taxon>
    </lineage>
</organism>
<keyword evidence="4" id="KW-0539">Nucleus</keyword>
<accession>A0A9D4WCR4</accession>
<gene>
    <name evidence="7" type="ORF">KIW84_064850</name>
</gene>
<comment type="caution">
    <text evidence="7">The sequence shown here is derived from an EMBL/GenBank/DDBJ whole genome shotgun (WGS) entry which is preliminary data.</text>
</comment>
<dbReference type="Gramene" id="Psat06G0485000-T1">
    <property type="protein sequence ID" value="KAI5399671.1"/>
    <property type="gene ID" value="KIW84_064850"/>
</dbReference>
<dbReference type="PANTHER" id="PTHR31079">
    <property type="entry name" value="NAC DOMAIN-CONTAINING PROTEIN 73"/>
    <property type="match status" value="1"/>
</dbReference>
<evidence type="ECO:0000313" key="8">
    <source>
        <dbReference type="Proteomes" id="UP001058974"/>
    </source>
</evidence>
<dbReference type="Proteomes" id="UP001058974">
    <property type="component" value="Chromosome 6"/>
</dbReference>
<dbReference type="InterPro" id="IPR003441">
    <property type="entry name" value="NAC-dom"/>
</dbReference>
<dbReference type="SUPFAM" id="SSF101941">
    <property type="entry name" value="NAC domain"/>
    <property type="match status" value="1"/>
</dbReference>
<dbReference type="Pfam" id="PF02365">
    <property type="entry name" value="NAM"/>
    <property type="match status" value="1"/>
</dbReference>
<dbReference type="Gene3D" id="2.170.150.80">
    <property type="entry name" value="NAC domain"/>
    <property type="match status" value="1"/>
</dbReference>
<dbReference type="InterPro" id="IPR036093">
    <property type="entry name" value="NAC_dom_sf"/>
</dbReference>
<keyword evidence="1" id="KW-0805">Transcription regulation</keyword>
<dbReference type="GO" id="GO:0005634">
    <property type="term" value="C:nucleus"/>
    <property type="evidence" value="ECO:0007669"/>
    <property type="project" value="TreeGrafter"/>
</dbReference>
<dbReference type="PANTHER" id="PTHR31079:SF45">
    <property type="entry name" value="NAC TRANSCRIPTION FACTOR-LIKE PROTEIN"/>
    <property type="match status" value="1"/>
</dbReference>
<dbReference type="EMBL" id="JAMSHJ010000006">
    <property type="protein sequence ID" value="KAI5399671.1"/>
    <property type="molecule type" value="Genomic_DNA"/>
</dbReference>
<dbReference type="FunFam" id="2.170.150.80:FF:000009">
    <property type="entry name" value="NAC domain-containing protein 8"/>
    <property type="match status" value="1"/>
</dbReference>
<evidence type="ECO:0000256" key="4">
    <source>
        <dbReference type="ARBA" id="ARBA00023242"/>
    </source>
</evidence>
<sequence>MAMAGPSWLVDKSSIATKIRCASGAIERVISESNPTIACPNCQHVIDNNSVTQEWPGLPIGVKFDPSDQEIISHLLTKVGEGNSKPHPFIDGFIPTIDMDEGICYTHPRYLPGVSFDESASHYFHRAVKAYNSGSRKRRKIYGQDDSCDVRWHKTGKTKPILLNGVHRGSKKVMVLYTTPESKDLSGKTNWIMHQYHLGTKENEKHGEYVASKVFYQQPEHVKLRGKGTQDDLQTAEKVSPVTPSSATREPSWIKKQRLDIDQARESHHSPETPPLNLNELESLLFDSRDDNDERTNIDLSMLTTPVNEGIDNIDLSQNLLDPQQLAEAFPLFTGSIQSQFPNKDGENGQHNEQHSLSISAHLGPDQSNDDIEEWLNLDRDIAKKNDIEDHQNLDLNIAKTNDIEDYQNFDLGIAKENNIEDYLNLDLDIAKKNDIEDYQNLDCDAPTTDFRLSQLDFISQDSYIAWGGNKTME</sequence>
<reference evidence="7 8" key="1">
    <citation type="journal article" date="2022" name="Nat. Genet.">
        <title>Improved pea reference genome and pan-genome highlight genomic features and evolutionary characteristics.</title>
        <authorList>
            <person name="Yang T."/>
            <person name="Liu R."/>
            <person name="Luo Y."/>
            <person name="Hu S."/>
            <person name="Wang D."/>
            <person name="Wang C."/>
            <person name="Pandey M.K."/>
            <person name="Ge S."/>
            <person name="Xu Q."/>
            <person name="Li N."/>
            <person name="Li G."/>
            <person name="Huang Y."/>
            <person name="Saxena R.K."/>
            <person name="Ji Y."/>
            <person name="Li M."/>
            <person name="Yan X."/>
            <person name="He Y."/>
            <person name="Liu Y."/>
            <person name="Wang X."/>
            <person name="Xiang C."/>
            <person name="Varshney R.K."/>
            <person name="Ding H."/>
            <person name="Gao S."/>
            <person name="Zong X."/>
        </authorList>
    </citation>
    <scope>NUCLEOTIDE SEQUENCE [LARGE SCALE GENOMIC DNA]</scope>
    <source>
        <strain evidence="7 8">cv. Zhongwan 6</strain>
    </source>
</reference>
<dbReference type="PROSITE" id="PS51005">
    <property type="entry name" value="NAC"/>
    <property type="match status" value="1"/>
</dbReference>
<keyword evidence="8" id="KW-1185">Reference proteome</keyword>
<name>A0A9D4WCR4_PEA</name>
<evidence type="ECO:0000256" key="2">
    <source>
        <dbReference type="ARBA" id="ARBA00023125"/>
    </source>
</evidence>
<protein>
    <recommendedName>
        <fullName evidence="6">NAC domain-containing protein</fullName>
    </recommendedName>
</protein>
<dbReference type="GO" id="GO:0003700">
    <property type="term" value="F:DNA-binding transcription factor activity"/>
    <property type="evidence" value="ECO:0007669"/>
    <property type="project" value="InterPro"/>
</dbReference>